<dbReference type="EMBL" id="PDUD01000047">
    <property type="protein sequence ID" value="PHN01954.1"/>
    <property type="molecule type" value="Genomic_DNA"/>
</dbReference>
<feature type="transmembrane region" description="Helical" evidence="6">
    <location>
        <begin position="439"/>
        <end position="462"/>
    </location>
</feature>
<keyword evidence="2" id="KW-1003">Cell membrane</keyword>
<feature type="domain" description="ABC3 transporter permease C-terminal" evidence="7">
    <location>
        <begin position="307"/>
        <end position="420"/>
    </location>
</feature>
<keyword evidence="4 6" id="KW-1133">Transmembrane helix</keyword>
<feature type="domain" description="ABC3 transporter permease C-terminal" evidence="7">
    <location>
        <begin position="693"/>
        <end position="806"/>
    </location>
</feature>
<evidence type="ECO:0000256" key="6">
    <source>
        <dbReference type="SAM" id="Phobius"/>
    </source>
</evidence>
<protein>
    <submittedName>
        <fullName evidence="9">Cell division protein FtsX</fullName>
    </submittedName>
</protein>
<accession>A0A2D0N0B3</accession>
<feature type="transmembrane region" description="Helical" evidence="6">
    <location>
        <begin position="776"/>
        <end position="796"/>
    </location>
</feature>
<dbReference type="RefSeq" id="WP_099154688.1">
    <property type="nucleotide sequence ID" value="NZ_PDUD01000047.1"/>
</dbReference>
<comment type="subcellular location">
    <subcellularLocation>
        <location evidence="1">Cell membrane</location>
        <topology evidence="1">Multi-pass membrane protein</topology>
    </subcellularLocation>
</comment>
<evidence type="ECO:0000313" key="9">
    <source>
        <dbReference type="EMBL" id="PHN01954.1"/>
    </source>
</evidence>
<feature type="transmembrane region" description="Helical" evidence="6">
    <location>
        <begin position="395"/>
        <end position="418"/>
    </location>
</feature>
<keyword evidence="10" id="KW-1185">Reference proteome</keyword>
<dbReference type="OrthoDB" id="5933722at2"/>
<feature type="domain" description="MacB-like periplasmic core" evidence="8">
    <location>
        <begin position="17"/>
        <end position="236"/>
    </location>
</feature>
<dbReference type="GO" id="GO:0005886">
    <property type="term" value="C:plasma membrane"/>
    <property type="evidence" value="ECO:0007669"/>
    <property type="project" value="UniProtKB-SubCell"/>
</dbReference>
<keyword evidence="9" id="KW-0131">Cell cycle</keyword>
<evidence type="ECO:0000256" key="2">
    <source>
        <dbReference type="ARBA" id="ARBA00022475"/>
    </source>
</evidence>
<evidence type="ECO:0000259" key="7">
    <source>
        <dbReference type="Pfam" id="PF02687"/>
    </source>
</evidence>
<dbReference type="Pfam" id="PF02687">
    <property type="entry name" value="FtsX"/>
    <property type="match status" value="2"/>
</dbReference>
<feature type="transmembrane region" description="Helical" evidence="6">
    <location>
        <begin position="304"/>
        <end position="326"/>
    </location>
</feature>
<dbReference type="GO" id="GO:0022857">
    <property type="term" value="F:transmembrane transporter activity"/>
    <property type="evidence" value="ECO:0007669"/>
    <property type="project" value="TreeGrafter"/>
</dbReference>
<keyword evidence="3 6" id="KW-0812">Transmembrane</keyword>
<dbReference type="PANTHER" id="PTHR30572:SF18">
    <property type="entry name" value="ABC-TYPE MACROLIDE FAMILY EXPORT SYSTEM PERMEASE COMPONENT 2"/>
    <property type="match status" value="1"/>
</dbReference>
<proteinExistence type="predicted"/>
<dbReference type="GO" id="GO:0051301">
    <property type="term" value="P:cell division"/>
    <property type="evidence" value="ECO:0007669"/>
    <property type="project" value="UniProtKB-KW"/>
</dbReference>
<keyword evidence="9" id="KW-0132">Cell division</keyword>
<dbReference type="Proteomes" id="UP000223913">
    <property type="component" value="Unassembled WGS sequence"/>
</dbReference>
<feature type="transmembrane region" description="Helical" evidence="6">
    <location>
        <begin position="742"/>
        <end position="761"/>
    </location>
</feature>
<feature type="transmembrane region" description="Helical" evidence="6">
    <location>
        <begin position="690"/>
        <end position="715"/>
    </location>
</feature>
<dbReference type="PANTHER" id="PTHR30572">
    <property type="entry name" value="MEMBRANE COMPONENT OF TRANSPORTER-RELATED"/>
    <property type="match status" value="1"/>
</dbReference>
<evidence type="ECO:0000256" key="1">
    <source>
        <dbReference type="ARBA" id="ARBA00004651"/>
    </source>
</evidence>
<keyword evidence="5 6" id="KW-0472">Membrane</keyword>
<feature type="transmembrane region" description="Helical" evidence="6">
    <location>
        <begin position="347"/>
        <end position="370"/>
    </location>
</feature>
<dbReference type="InterPro" id="IPR025857">
    <property type="entry name" value="MacB_PCD"/>
</dbReference>
<reference evidence="9 10" key="1">
    <citation type="submission" date="2017-10" db="EMBL/GenBank/DDBJ databases">
        <title>The draft genome sequence of Lewinella nigricans NBRC 102662.</title>
        <authorList>
            <person name="Wang K."/>
        </authorList>
    </citation>
    <scope>NUCLEOTIDE SEQUENCE [LARGE SCALE GENOMIC DNA]</scope>
    <source>
        <strain evidence="9 10">NBRC 102662</strain>
    </source>
</reference>
<gene>
    <name evidence="9" type="ORF">CRP01_34750</name>
</gene>
<sequence>MLKITWRSLLKNKLTFGLNLLGLAVGMAAFLTIAQYMKFELSYDQFYGDADRVFRVNTFWSIDGEEERYATAPPPLAEVIREEIPEAEAVCRVFYWSDFTMRPENDFENAYRETEVYAVDESFFEVFDFGLIEGDPKTVLSEPTSVVLPRSAAIKYFGKEAVERGNIVGRRIMGGKDAGTPWTITGLMEDQPANSHLQFEFLVSANSYPDDLYRNQIWSWNVMHTYLRVSEKAVAEAGWKAQLEELLDQIVDKYALPFMDQGVAEFRNSGNRMEYLLQPLTDIHLTSNYLREMRPNGNMTYVKVFGLIALLTIFIAGINFVNLATAQASRRAREVGVKKVMGASRPLLIRQFLAESMVVSGLAAGLALIFTKGLTRLTGNLLDVSFLESADWSSMGLIAAGLWLVVGFLSGIYPAFYLSWFRPAEVLKGQHRSGWSDTAIRNGLVVFQFVLSIGLITASLVIKKQVDLFQDKQLGFTKEQVVVIENDREIEERGPAFKEELRRHPDIIQASFSNGIPGLNTYQRRDFKKEGDEVSWGVDWYQIDEDHLETLEIELQAGRNFRAGTSADSTGLILNEAAVAYLGLDKPIGKYLIKNEGTEDEERLEIIGVVRDFNLESLHHKVKPLAIQYFQGFVFKDYITVRLAAGNPRAAIDHIEKSWQAFEPGVPLRYGFLDVRYDQLYKGETRLANVFALFTGLAIFIACLGLFGLITFVVARRTKEIGIRKILGASTQSILQLLSRDFLLLVGIAFLIAAPLSWWAMQRWLENFAYRIELHWWMPLLAGLAASLIAVITISLRSWSAARANPVDGLRDE</sequence>
<evidence type="ECO:0000256" key="4">
    <source>
        <dbReference type="ARBA" id="ARBA00022989"/>
    </source>
</evidence>
<organism evidence="9 10">
    <name type="scientific">Flavilitoribacter nigricans (strain ATCC 23147 / DSM 23189 / NBRC 102662 / NCIMB 1420 / SS-2)</name>
    <name type="common">Lewinella nigricans</name>
    <dbReference type="NCBI Taxonomy" id="1122177"/>
    <lineage>
        <taxon>Bacteria</taxon>
        <taxon>Pseudomonadati</taxon>
        <taxon>Bacteroidota</taxon>
        <taxon>Saprospiria</taxon>
        <taxon>Saprospirales</taxon>
        <taxon>Lewinellaceae</taxon>
        <taxon>Flavilitoribacter</taxon>
    </lineage>
</organism>
<dbReference type="InterPro" id="IPR050250">
    <property type="entry name" value="Macrolide_Exporter_MacB"/>
</dbReference>
<evidence type="ECO:0000259" key="8">
    <source>
        <dbReference type="Pfam" id="PF12704"/>
    </source>
</evidence>
<dbReference type="Pfam" id="PF12704">
    <property type="entry name" value="MacB_PCD"/>
    <property type="match status" value="1"/>
</dbReference>
<dbReference type="InterPro" id="IPR003838">
    <property type="entry name" value="ABC3_permease_C"/>
</dbReference>
<evidence type="ECO:0000313" key="10">
    <source>
        <dbReference type="Proteomes" id="UP000223913"/>
    </source>
</evidence>
<evidence type="ECO:0000256" key="3">
    <source>
        <dbReference type="ARBA" id="ARBA00022692"/>
    </source>
</evidence>
<evidence type="ECO:0000256" key="5">
    <source>
        <dbReference type="ARBA" id="ARBA00023136"/>
    </source>
</evidence>
<dbReference type="AlphaFoldDB" id="A0A2D0N0B3"/>
<name>A0A2D0N0B3_FLAN2</name>
<comment type="caution">
    <text evidence="9">The sequence shown here is derived from an EMBL/GenBank/DDBJ whole genome shotgun (WGS) entry which is preliminary data.</text>
</comment>